<accession>A0ABS4G2V7</accession>
<dbReference type="PANTHER" id="PTHR37945">
    <property type="entry name" value="EXTRACELLULAR TUNGSTATE BINDING PROTEIN"/>
    <property type="match status" value="1"/>
</dbReference>
<feature type="chain" id="PRO_5046307180" evidence="1">
    <location>
        <begin position="28"/>
        <end position="291"/>
    </location>
</feature>
<evidence type="ECO:0000313" key="3">
    <source>
        <dbReference type="EMBL" id="MBP1918878.1"/>
    </source>
</evidence>
<keyword evidence="1" id="KW-0732">Signal</keyword>
<keyword evidence="4" id="KW-1185">Reference proteome</keyword>
<dbReference type="Pfam" id="PF12849">
    <property type="entry name" value="PBP_like_2"/>
    <property type="match status" value="1"/>
</dbReference>
<dbReference type="EMBL" id="JAGGKC010000009">
    <property type="protein sequence ID" value="MBP1918878.1"/>
    <property type="molecule type" value="Genomic_DNA"/>
</dbReference>
<evidence type="ECO:0000313" key="4">
    <source>
        <dbReference type="Proteomes" id="UP001519271"/>
    </source>
</evidence>
<dbReference type="Gene3D" id="3.40.190.10">
    <property type="entry name" value="Periplasmic binding protein-like II"/>
    <property type="match status" value="2"/>
</dbReference>
<gene>
    <name evidence="3" type="ORF">J2Z34_001358</name>
</gene>
<name>A0ABS4G2V7_9CLOT</name>
<dbReference type="RefSeq" id="WP_245250543.1">
    <property type="nucleotide sequence ID" value="NZ_JAGGKC010000009.1"/>
</dbReference>
<feature type="signal peptide" evidence="1">
    <location>
        <begin position="1"/>
        <end position="27"/>
    </location>
</feature>
<organism evidence="3 4">
    <name type="scientific">Youngiibacter multivorans</name>
    <dbReference type="NCBI Taxonomy" id="937251"/>
    <lineage>
        <taxon>Bacteria</taxon>
        <taxon>Bacillati</taxon>
        <taxon>Bacillota</taxon>
        <taxon>Clostridia</taxon>
        <taxon>Eubacteriales</taxon>
        <taxon>Clostridiaceae</taxon>
        <taxon>Youngiibacter</taxon>
    </lineage>
</organism>
<dbReference type="PANTHER" id="PTHR37945:SF1">
    <property type="entry name" value="EXTRACELLULAR TUNGSTATE BINDING PROTEIN"/>
    <property type="match status" value="1"/>
</dbReference>
<comment type="caution">
    <text evidence="3">The sequence shown here is derived from an EMBL/GenBank/DDBJ whole genome shotgun (WGS) entry which is preliminary data.</text>
</comment>
<dbReference type="PROSITE" id="PS51257">
    <property type="entry name" value="PROKAR_LIPOPROTEIN"/>
    <property type="match status" value="1"/>
</dbReference>
<reference evidence="3 4" key="1">
    <citation type="submission" date="2021-03" db="EMBL/GenBank/DDBJ databases">
        <title>Genomic Encyclopedia of Type Strains, Phase IV (KMG-IV): sequencing the most valuable type-strain genomes for metagenomic binning, comparative biology and taxonomic classification.</title>
        <authorList>
            <person name="Goeker M."/>
        </authorList>
    </citation>
    <scope>NUCLEOTIDE SEQUENCE [LARGE SCALE GENOMIC DNA]</scope>
    <source>
        <strain evidence="3 4">DSM 6139</strain>
    </source>
</reference>
<feature type="domain" description="PBP" evidence="2">
    <location>
        <begin position="43"/>
        <end position="267"/>
    </location>
</feature>
<evidence type="ECO:0000256" key="1">
    <source>
        <dbReference type="SAM" id="SignalP"/>
    </source>
</evidence>
<dbReference type="Proteomes" id="UP001519271">
    <property type="component" value="Unassembled WGS sequence"/>
</dbReference>
<dbReference type="InterPro" id="IPR052738">
    <property type="entry name" value="ABC-Tungstate_binding"/>
</dbReference>
<protein>
    <submittedName>
        <fullName evidence="3">Tungstate transport system substrate-binding protein</fullName>
    </submittedName>
</protein>
<proteinExistence type="predicted"/>
<dbReference type="SUPFAM" id="SSF53850">
    <property type="entry name" value="Periplasmic binding protein-like II"/>
    <property type="match status" value="1"/>
</dbReference>
<sequence length="291" mass="31455">MQNLKAVKGTILISFALTAVMLLSACAKTPAAPTEPAKSTFSDTKIILSTTTSVNDSGLLEYLLPFLKEDTGIQVDVLSQGTGQAIQTAVDGNADVILVHSKAAEETFVKDGFGVERIEFMYNFFVVVGPKDDPAKIKGAGLTASEAFKKVMEAKATFLSRGDKSGTHNKELALWKTAGIEPAGDWYVAAGKGMGALLTMTSEMKGYTLTDKATYLSMKDQLDLEIVLEESADLKNQYSVIAVNPDKHPDTNTEAVDIFIEWLTSDKILDLIEGYGKDKYGEGLFLINFAK</sequence>
<evidence type="ECO:0000259" key="2">
    <source>
        <dbReference type="Pfam" id="PF12849"/>
    </source>
</evidence>
<dbReference type="InterPro" id="IPR024370">
    <property type="entry name" value="PBP_domain"/>
</dbReference>